<dbReference type="PANTHER" id="PTHR48100:SF1">
    <property type="entry name" value="HISTIDINE PHOSPHATASE FAMILY PROTEIN-RELATED"/>
    <property type="match status" value="1"/>
</dbReference>
<name>A0A1E4SYH6_9ASCO</name>
<evidence type="ECO:0000313" key="2">
    <source>
        <dbReference type="Proteomes" id="UP000094801"/>
    </source>
</evidence>
<dbReference type="Proteomes" id="UP000094801">
    <property type="component" value="Unassembled WGS sequence"/>
</dbReference>
<accession>A0A1E4SYH6</accession>
<reference evidence="2" key="1">
    <citation type="submission" date="2016-04" db="EMBL/GenBank/DDBJ databases">
        <title>Comparative genomics of biotechnologically important yeasts.</title>
        <authorList>
            <consortium name="DOE Joint Genome Institute"/>
            <person name="Riley R."/>
            <person name="Haridas S."/>
            <person name="Wolfe K.H."/>
            <person name="Lopes M.R."/>
            <person name="Hittinger C.T."/>
            <person name="Goker M."/>
            <person name="Salamov A."/>
            <person name="Wisecaver J."/>
            <person name="Long T.M."/>
            <person name="Aerts A.L."/>
            <person name="Barry K."/>
            <person name="Choi C."/>
            <person name="Clum A."/>
            <person name="Coughlan A.Y."/>
            <person name="Deshpande S."/>
            <person name="Douglass A.P."/>
            <person name="Hanson S.J."/>
            <person name="Klenk H.-P."/>
            <person name="Labutti K."/>
            <person name="Lapidus A."/>
            <person name="Lindquist E."/>
            <person name="Lipzen A."/>
            <person name="Meier-Kolthoff J.P."/>
            <person name="Ohm R.A."/>
            <person name="Otillar R.P."/>
            <person name="Pangilinan J."/>
            <person name="Peng Y."/>
            <person name="Rokas A."/>
            <person name="Rosa C.A."/>
            <person name="Scheuner C."/>
            <person name="Sibirny A.A."/>
            <person name="Slot J.C."/>
            <person name="Stielow J.B."/>
            <person name="Sun H."/>
            <person name="Kurtzman C.P."/>
            <person name="Blackwell M."/>
            <person name="Grigoriev I.V."/>
            <person name="Jeffries T.W."/>
        </authorList>
    </citation>
    <scope>NUCLEOTIDE SEQUENCE [LARGE SCALE GENOMIC DNA]</scope>
    <source>
        <strain evidence="2">NRRL YB-2248</strain>
    </source>
</reference>
<proteinExistence type="predicted"/>
<dbReference type="GO" id="GO:0005737">
    <property type="term" value="C:cytoplasm"/>
    <property type="evidence" value="ECO:0007669"/>
    <property type="project" value="TreeGrafter"/>
</dbReference>
<dbReference type="InterPro" id="IPR029033">
    <property type="entry name" value="His_PPase_superfam"/>
</dbReference>
<dbReference type="GO" id="GO:0016791">
    <property type="term" value="F:phosphatase activity"/>
    <property type="evidence" value="ECO:0007669"/>
    <property type="project" value="TreeGrafter"/>
</dbReference>
<dbReference type="InterPro" id="IPR050275">
    <property type="entry name" value="PGM_Phosphatase"/>
</dbReference>
<dbReference type="AlphaFoldDB" id="A0A1E4SYH6"/>
<keyword evidence="2" id="KW-1185">Reference proteome</keyword>
<sequence length="345" mass="39517">MTTRLIKLTNHDVKDSLEHPEQDAVYKSLIAEKQLEIDPKTGEYYRPWRFEVQDGFFKQSDINTDDLHFDFIDESFGLKLNSWDELIEKLKDLNSNCSENECYKLLFCARHGQGYHNLAVEILGSEAWDAHWSKIEGTTLDNGEKIVWGPDPFLTKLGEDQAKELNKAWIKQIENGCPVPTRFFSSPFTRSMTTLIGTWNGIVIQEDGADPKTLLKPPRQQVIIKEDLRETIGEHLCDKRSSKKIIEERASKYGFIFEDGFEDEDVLYKDDWRESVSEHSLRANSFLQDLFEGFPNDIFVNCTSHSGTIRALITALSHRKFAIPTAGTIPIVIKGTRVKPETIIA</sequence>
<protein>
    <recommendedName>
        <fullName evidence="3">Phosphoglycerate mutase</fullName>
    </recommendedName>
</protein>
<dbReference type="SUPFAM" id="SSF53254">
    <property type="entry name" value="Phosphoglycerate mutase-like"/>
    <property type="match status" value="1"/>
</dbReference>
<evidence type="ECO:0000313" key="1">
    <source>
        <dbReference type="EMBL" id="ODV84534.1"/>
    </source>
</evidence>
<gene>
    <name evidence="1" type="ORF">CANARDRAFT_29071</name>
</gene>
<dbReference type="EMBL" id="KV453856">
    <property type="protein sequence ID" value="ODV84534.1"/>
    <property type="molecule type" value="Genomic_DNA"/>
</dbReference>
<dbReference type="PANTHER" id="PTHR48100">
    <property type="entry name" value="BROAD-SPECIFICITY PHOSPHATASE YOR283W-RELATED"/>
    <property type="match status" value="1"/>
</dbReference>
<dbReference type="Gene3D" id="3.40.50.1240">
    <property type="entry name" value="Phosphoglycerate mutase-like"/>
    <property type="match status" value="1"/>
</dbReference>
<evidence type="ECO:0008006" key="3">
    <source>
        <dbReference type="Google" id="ProtNLM"/>
    </source>
</evidence>
<organism evidence="1 2">
    <name type="scientific">[Candida] arabinofermentans NRRL YB-2248</name>
    <dbReference type="NCBI Taxonomy" id="983967"/>
    <lineage>
        <taxon>Eukaryota</taxon>
        <taxon>Fungi</taxon>
        <taxon>Dikarya</taxon>
        <taxon>Ascomycota</taxon>
        <taxon>Saccharomycotina</taxon>
        <taxon>Pichiomycetes</taxon>
        <taxon>Pichiales</taxon>
        <taxon>Pichiaceae</taxon>
        <taxon>Ogataea</taxon>
        <taxon>Ogataea/Candida clade</taxon>
    </lineage>
</organism>
<dbReference type="OrthoDB" id="496981at2759"/>